<keyword evidence="1" id="KW-0328">Glycosyltransferase</keyword>
<evidence type="ECO:0000256" key="1">
    <source>
        <dbReference type="ARBA" id="ARBA00022676"/>
    </source>
</evidence>
<reference evidence="8" key="1">
    <citation type="submission" date="2023-02" db="EMBL/GenBank/DDBJ databases">
        <title>Tahibacter soli sp. nov. isolated from soil.</title>
        <authorList>
            <person name="Baek J.H."/>
            <person name="Lee J.K."/>
            <person name="Choi D.G."/>
            <person name="Jeon C.O."/>
        </authorList>
    </citation>
    <scope>NUCLEOTIDE SEQUENCE</scope>
    <source>
        <strain evidence="8">BL</strain>
    </source>
</reference>
<dbReference type="InterPro" id="IPR019282">
    <property type="entry name" value="Glycoamylase-like_cons_dom"/>
</dbReference>
<dbReference type="GO" id="GO:0030246">
    <property type="term" value="F:carbohydrate binding"/>
    <property type="evidence" value="ECO:0007669"/>
    <property type="project" value="InterPro"/>
</dbReference>
<organism evidence="8 9">
    <name type="scientific">Tahibacter soli</name>
    <dbReference type="NCBI Taxonomy" id="2983605"/>
    <lineage>
        <taxon>Bacteria</taxon>
        <taxon>Pseudomonadati</taxon>
        <taxon>Pseudomonadota</taxon>
        <taxon>Gammaproteobacteria</taxon>
        <taxon>Lysobacterales</taxon>
        <taxon>Rhodanobacteraceae</taxon>
        <taxon>Tahibacter</taxon>
    </lineage>
</organism>
<feature type="transmembrane region" description="Helical" evidence="3">
    <location>
        <begin position="941"/>
        <end position="961"/>
    </location>
</feature>
<dbReference type="Pfam" id="PF17167">
    <property type="entry name" value="Glyco_hydro_94"/>
    <property type="match status" value="1"/>
</dbReference>
<dbReference type="Gene3D" id="1.50.10.10">
    <property type="match status" value="1"/>
</dbReference>
<accession>A0A9X4BKF9</accession>
<dbReference type="EMBL" id="JAOVZO020000023">
    <property type="protein sequence ID" value="MDC8016091.1"/>
    <property type="molecule type" value="Genomic_DNA"/>
</dbReference>
<dbReference type="SMART" id="SM01068">
    <property type="entry name" value="CBM_X"/>
    <property type="match status" value="2"/>
</dbReference>
<keyword evidence="3" id="KW-0472">Membrane</keyword>
<evidence type="ECO:0000256" key="3">
    <source>
        <dbReference type="SAM" id="Phobius"/>
    </source>
</evidence>
<dbReference type="Pfam" id="PF10091">
    <property type="entry name" value="Glycoamylase"/>
    <property type="match status" value="1"/>
</dbReference>
<feature type="domain" description="Glycosyl hydrolase 94 catalytic" evidence="7">
    <location>
        <begin position="2374"/>
        <end position="2796"/>
    </location>
</feature>
<feature type="transmembrane region" description="Helical" evidence="3">
    <location>
        <begin position="835"/>
        <end position="854"/>
    </location>
</feature>
<keyword evidence="2" id="KW-0808">Transferase</keyword>
<keyword evidence="3" id="KW-0812">Transmembrane</keyword>
<dbReference type="Gene3D" id="1.50.10.140">
    <property type="match status" value="2"/>
</dbReference>
<dbReference type="InterPro" id="IPR037018">
    <property type="entry name" value="GH65_N"/>
</dbReference>
<dbReference type="Gene3D" id="2.70.98.40">
    <property type="entry name" value="Glycoside hydrolase, family 65, N-terminal domain"/>
    <property type="match status" value="2"/>
</dbReference>
<dbReference type="Proteomes" id="UP001139971">
    <property type="component" value="Unassembled WGS sequence"/>
</dbReference>
<dbReference type="PANTHER" id="PTHR37469:SF2">
    <property type="entry name" value="CELLOBIONIC ACID PHOSPHORYLASE"/>
    <property type="match status" value="1"/>
</dbReference>
<comment type="caution">
    <text evidence="8">The sequence shown here is derived from an EMBL/GenBank/DDBJ whole genome shotgun (WGS) entry which is preliminary data.</text>
</comment>
<evidence type="ECO:0000259" key="7">
    <source>
        <dbReference type="Pfam" id="PF17167"/>
    </source>
</evidence>
<dbReference type="SUPFAM" id="SSF48208">
    <property type="entry name" value="Six-hairpin glycosidases"/>
    <property type="match status" value="1"/>
</dbReference>
<dbReference type="Pfam" id="PF03633">
    <property type="entry name" value="Glyco_hydro_65C"/>
    <property type="match status" value="1"/>
</dbReference>
<dbReference type="Pfam" id="PF06165">
    <property type="entry name" value="GH94_b-supersand"/>
    <property type="match status" value="2"/>
</dbReference>
<feature type="domain" description="Glycoside hydrolase family 65 C-terminal" evidence="4">
    <location>
        <begin position="2797"/>
        <end position="2835"/>
    </location>
</feature>
<dbReference type="CDD" id="cd11753">
    <property type="entry name" value="GH94N_ChvB_NdvB_2_like"/>
    <property type="match status" value="1"/>
</dbReference>
<evidence type="ECO:0000256" key="2">
    <source>
        <dbReference type="ARBA" id="ARBA00022679"/>
    </source>
</evidence>
<gene>
    <name evidence="8" type="ORF">OD750_026495</name>
</gene>
<dbReference type="InterPro" id="IPR010383">
    <property type="entry name" value="Glyco_hydrolase_94_b-supersand"/>
</dbReference>
<evidence type="ECO:0000259" key="6">
    <source>
        <dbReference type="Pfam" id="PF10091"/>
    </source>
</evidence>
<feature type="domain" description="Glycoamylase-like" evidence="6">
    <location>
        <begin position="1351"/>
        <end position="1543"/>
    </location>
</feature>
<dbReference type="InterPro" id="IPR052047">
    <property type="entry name" value="GH94_Enzymes"/>
</dbReference>
<dbReference type="CDD" id="cd11756">
    <property type="entry name" value="GH94N_ChvB_NdvB_1_like"/>
    <property type="match status" value="1"/>
</dbReference>
<sequence length="2887" mass="316065">MTALFDRLTLRLRKLIAAPEAALLDPIRSPTFDAERFHTHGVSLARKAREGEDAQTPLRWNFYPRVRSNIGTLRHAYRWMVRQSRRGGALGQDAQWILDNFHLIDEQVKSIPQDLPPGYYRRLPKLASGPFAGFPRVFEIAWAFVAHSDSHFQGDMLTRFLEGYQSETPLEIGELWALPTSIRAVLLENLRRLVERLIGVQAARDYADALYERLKGGQGLAGFSAALHDFRSKLLRDAFLAQFVQRLRATQAADGDLTPGLIESGIDPDAELHAALLEEQTRMATSQLIAANTVRSMKDIARFDWSEFVEAHSDLHARLSRAPGYLQSDFRTRDAWRQSIENLARRARRSEPEVADHAVRLTLNAADEPVADLRCANLGNVLEGAARADLETAVFGAPRHWRRRLRDAASAMYLGSLWTATAALAGGTGAWIAQGRGPWLAAALALVAAPPALRLVQTALNRIVAQIRPPRRLPRASIEGEIPLACKTLVAVPTLLLDRRHAEALANQLELHYLANPEPHARFALLTDFPDAQSPELPGERRLLGDLAALVGALNARYGACDDGEARFLLLHRRRRWCETQGCWMGWERKRGKLEELNKALLSESGMFVALDGGLSAIPTGVRYVLTLDADSRLPPRALKRLVATAAHPLNAAVLDAEARRVVAGYAVFQPRITISLPTPEHATAYRRLNAGATGIDPYAGLASDPYQDIASSGTFWGKGLYDVRAFSRAVDWRVQPGTLLSHDLVEGALARCAYVSDVELIEDFPSHSEVDAQRHHRWMRGDWQLLPMIAGPNALELPPVERWKAFDNLLRSLAAPGAVALLVTGWLLGAGAALAATTFVVAAFAAFAFIDAVPAPAASPTRRAWLPLVRTAAVHAAEHLGAALWRLSRLAREATLSLDAIARTLARLARRRNLLEWATAEQTERRARHDPAYFVASHRYALIVVAALAALVVFVPGAAWRFALPWLVAWSVAPFAAWLASRAPRAGANAATPAERAALRRVARRTWLWFDRHVDATQNHLPPDNVQIDPRPIVATRTSPTNIGMYLLAAACAQRFGWIGAGELVDRLAATLATIESLPKYRGHLYNWYETRTLAILPPGYVSSVDSGNLAAHLFAVAHACRSLRATPLFAAGCDDCEDQRALLGDTVCRLPADCSELAAALQRLDRPCAAGWLGDAGAELARETAQARAALARAQSLPKYADGHDAFALAGEYLRLFESRGADWARFVAPLHDAARACAAHPALEAASRAALAAQDGVPMHALVARYDALANAIDTAGAGAFETARTPLAFGRAALVAVLDAADACADTAHRLALAMDFSFLYDRDAQLFSIGYRADDNALDEGRYDLLASEARLTSYFAIAKGDVPLKHWFRLGRNVLPSGGEGVLRSWAGSMFEYLMPSLVLDTPGGSLLEQSCRRAVVEQRRYARRLRLPWGVSESGYNARDRELTFQYLSFGIPALAIKRSVEHDLVVAPYATGLAAMVDPSAAVANFAALEKIGALAPGGFYEAVDFTPERVPENATYALVRSHMAHHQGMLLVALCAATCDRAPQRWFHADPAIRALEPLLHERAVDAVPPRSVDARQASEAAPDAVAPLEPRRYTGSRDALGPITHLLSNGRMFSLVTAAGSGGLRWRQLALTRWRDDATRDDYGCYLYLRTRDGALQSATPQPCGRGRGVVEFFEDRARFVRRHGALETRVEVFVSPEDDVELRRVRLANRGDEPLRLDLTTYAEIVLAPPAADEAHPAFSNLFVATIADPDLRALLFRRRSRAPGEESPWLAHFAIGDDGEFDYETDRMAFVGREHTVHRPAACVGQARLGRGAGRVLDPIAALRVSIALAPGESIERSFAFAVAPDRDAIADIIAKYRFPEVIERASQLSWTYSQVQLRQLALGPRRANVLQNLARRLVYTFARGDERLRPQLVERDHLWRFGISGERPLILVQLVTDAGLDLVRELARAREYWRYKGLGVDIAVLHNEPPSYHQPLHRMLESYALTPSGDTAAVASDLFVIHAHRLDSQCLASLKRCARVTIAADGKSLRELFGTLAAIPETPRTARRAPRVPAVEDTRERAPLAHNGLGGFTADGREYRIDLPPGGTTPLPWINVIAQRGFGCQVSAAGAGFSWSQNSRERQLTPWSNDPVCDTPGEAIWLRDVATDELWSPTPLPHRHPAALYTTRHGYGYSVFECTTPTLASTLTVFVERDATARHAVLSLTNRSAVPRRVDATFYAQWRLGAQRSAAAFVATDYDDALATAFATNELGDEFAGRVAYATLDPPPHAWTCDRAAFLGAHGQLRRPAALKAQATLSARAGRGLDACVALQRHIALAPGATTEVRFTLGDADSRSAARAAVAPRGPGFAREALAAVRAQWEELTGALRVTTPEPSLDLMLNGRLLHQVIACRLWSRAAFYQLGGAYGFRDQLQDVLALVQVQPSLAREQLLRAAARQFREGDVQHWWHPPSGRGVRTRISDDLLWLPFVAARYVAATNDAAVLDAETPFLDGEMLPPGVEDRYFTPIESADWGTLYEHCRRAIDARLDVGEHGLPPIGSGDWNDGMNRVGLHGAGESVWMGWFLIGVIDAFAPLAEERGDGESAQRWRAHRTKLAQALDAHAWDGAWYRRAYFDDGTPLGSAANDECRIDLIAQAWAVLSGAAPARAAQALASADAHLVDREAKLVRLLAPPFEHAEPHPGYIRGYPPGVRENGGQYTHAAMWHAIAHARLGHGDEALRMLQCANPIARSGDAKGAARYRIEPYAVAGDIYAVEPHTGRGGWSWYTGAAAWFYVAAIEEILGLRVRHGRLHIDPCVPAAWRGYSAEYRWRDAVYRIAVANRDGVCKGVRELRLDGRSIDAAAGVPLVDAGAHDVEVDLGAVDLGAAAARAANG</sequence>
<dbReference type="InterPro" id="IPR037824">
    <property type="entry name" value="GH94N_2_NdvB"/>
</dbReference>
<keyword evidence="9" id="KW-1185">Reference proteome</keyword>
<evidence type="ECO:0000259" key="5">
    <source>
        <dbReference type="Pfam" id="PF06165"/>
    </source>
</evidence>
<protein>
    <submittedName>
        <fullName evidence="8">Glucoamylase family protein</fullName>
    </submittedName>
</protein>
<dbReference type="InterPro" id="IPR033432">
    <property type="entry name" value="GH94_catalytic"/>
</dbReference>
<dbReference type="Gene3D" id="2.60.420.10">
    <property type="entry name" value="Maltose phosphorylase, domain 3"/>
    <property type="match status" value="1"/>
</dbReference>
<dbReference type="InterPro" id="IPR037820">
    <property type="entry name" value="GH94N_NdvB"/>
</dbReference>
<evidence type="ECO:0000313" key="8">
    <source>
        <dbReference type="EMBL" id="MDC8016091.1"/>
    </source>
</evidence>
<name>A0A9X4BKF9_9GAMM</name>
<dbReference type="InterPro" id="IPR012341">
    <property type="entry name" value="6hp_glycosidase-like_sf"/>
</dbReference>
<dbReference type="GO" id="GO:0016757">
    <property type="term" value="F:glycosyltransferase activity"/>
    <property type="evidence" value="ECO:0007669"/>
    <property type="project" value="UniProtKB-KW"/>
</dbReference>
<proteinExistence type="predicted"/>
<feature type="domain" description="Glycosyl hydrolase 94 supersandwich" evidence="5">
    <location>
        <begin position="1611"/>
        <end position="1870"/>
    </location>
</feature>
<evidence type="ECO:0000259" key="4">
    <source>
        <dbReference type="Pfam" id="PF03633"/>
    </source>
</evidence>
<dbReference type="RefSeq" id="WP_263542621.1">
    <property type="nucleotide sequence ID" value="NZ_JAOVZO020000023.1"/>
</dbReference>
<dbReference type="InterPro" id="IPR011013">
    <property type="entry name" value="Gal_mutarotase_sf_dom"/>
</dbReference>
<evidence type="ECO:0000313" key="9">
    <source>
        <dbReference type="Proteomes" id="UP001139971"/>
    </source>
</evidence>
<dbReference type="InterPro" id="IPR005194">
    <property type="entry name" value="Glyco_hydro_65_C"/>
</dbReference>
<dbReference type="SUPFAM" id="SSF74650">
    <property type="entry name" value="Galactose mutarotase-like"/>
    <property type="match status" value="2"/>
</dbReference>
<dbReference type="PANTHER" id="PTHR37469">
    <property type="entry name" value="CELLOBIONIC ACID PHOSPHORYLASE-RELATED"/>
    <property type="match status" value="1"/>
</dbReference>
<keyword evidence="3" id="KW-1133">Transmembrane helix</keyword>
<dbReference type="InterPro" id="IPR008928">
    <property type="entry name" value="6-hairpin_glycosidase_sf"/>
</dbReference>
<feature type="domain" description="Glycosyl hydrolase 94 supersandwich" evidence="5">
    <location>
        <begin position="2090"/>
        <end position="2355"/>
    </location>
</feature>
<dbReference type="GO" id="GO:0005975">
    <property type="term" value="P:carbohydrate metabolic process"/>
    <property type="evidence" value="ECO:0007669"/>
    <property type="project" value="InterPro"/>
</dbReference>